<proteinExistence type="predicted"/>
<protein>
    <submittedName>
        <fullName evidence="1">Uncharacterized protein</fullName>
    </submittedName>
</protein>
<dbReference type="EMBL" id="CM041545">
    <property type="protein sequence ID" value="KAI3362248.1"/>
    <property type="molecule type" value="Genomic_DNA"/>
</dbReference>
<comment type="caution">
    <text evidence="1">The sequence shown here is derived from an EMBL/GenBank/DDBJ whole genome shotgun (WGS) entry which is preliminary data.</text>
</comment>
<evidence type="ECO:0000313" key="2">
    <source>
        <dbReference type="Proteomes" id="UP000831701"/>
    </source>
</evidence>
<organism evidence="1 2">
    <name type="scientific">Scortum barcoo</name>
    <name type="common">barcoo grunter</name>
    <dbReference type="NCBI Taxonomy" id="214431"/>
    <lineage>
        <taxon>Eukaryota</taxon>
        <taxon>Metazoa</taxon>
        <taxon>Chordata</taxon>
        <taxon>Craniata</taxon>
        <taxon>Vertebrata</taxon>
        <taxon>Euteleostomi</taxon>
        <taxon>Actinopterygii</taxon>
        <taxon>Neopterygii</taxon>
        <taxon>Teleostei</taxon>
        <taxon>Neoteleostei</taxon>
        <taxon>Acanthomorphata</taxon>
        <taxon>Eupercaria</taxon>
        <taxon>Centrarchiformes</taxon>
        <taxon>Terapontoidei</taxon>
        <taxon>Terapontidae</taxon>
        <taxon>Scortum</taxon>
    </lineage>
</organism>
<accession>A0ACB8W469</accession>
<reference evidence="1" key="1">
    <citation type="submission" date="2022-04" db="EMBL/GenBank/DDBJ databases">
        <title>Jade perch genome.</title>
        <authorList>
            <person name="Chao B."/>
        </authorList>
    </citation>
    <scope>NUCLEOTIDE SEQUENCE</scope>
    <source>
        <strain evidence="1">CB-2022</strain>
    </source>
</reference>
<evidence type="ECO:0000313" key="1">
    <source>
        <dbReference type="EMBL" id="KAI3362248.1"/>
    </source>
</evidence>
<name>A0ACB8W469_9TELE</name>
<gene>
    <name evidence="1" type="ORF">L3Q82_012572</name>
</gene>
<keyword evidence="2" id="KW-1185">Reference proteome</keyword>
<sequence>MGANTSQVSDLSDNPNLKALVGTESISENDPFWNQLISFTFISPTSSGDSKLLEEAVIPLAKILIENNPRTGNFGALVRIFLGRTKELKISTECQDQLFIWQAHNALFMIRCLLKVFIREMSEEELHLQFSYQERAPGSCGETGSQNLLEELLSNLVHLIVEVPLLDITYSILFEAVTTLLVFFSYQLFHKDILRDGLIYQHIMKGRCLSLTSRLVKTLLYNFIRQEKCPPPDTHIFEPKDEGGLLYGLASGVAIVLRVSRYDAFSASESRSPDSDFSMPVLLCPCVTFSFPRFPLPFPSLRVLLLFFHWAAGQSRSSLSSVALLGLCGGQADRQREPSQTDNKQHPLRRAGARDCHLCTLVFMLLVLLVTPESTGGLWSVFTLGGAGIKGGIDQEHNPLPLSNQSLLLLLVLANLTDGPDWPNPYRQAITCFRNTQDTSSLPVEQPHNFQINFNSLYTALCEQQRSDQATLLLYTLLHQNANMRTYMLSRTDMDNLVLPILEILYHVEDRNSHHVYMALIILLILTEDDGFNRSIHEVVLKNISWYTERTLTEISLGSLLILVVIRTIQFNMTRTRDKYLHTNCLAALANMSAQFRCLHQYAAQRIIRHMGRNVSFPQDVHTFTHTQGSCYLPGLCLSLFVSVTLWCFESERNTVCLANIENAFYENIFSCMTIHVLLCLFALLSKKHNKVLEQATQSLRGRQGDREIHTALPCPTILPMTQQWWADMAYSEEVEQLVRWCEVNNLILNVVDKTKEIIVDFRKIQPSHAPLLINNSAVEVVSSNGKPINLYILPLPQAQDLNVIEEVIRMMLEIINSCLCNSLHHNPNLVYALLYKRELFEQFRTHPSFQDIMQNLDTVIGFFSQRLEQAGSDLSVERVQDVIMKGAQALPKDRLKKFPELKFKYVEEDQPEDFFIPYVWSLVFNSGVGLHWSPHGIELFSMDSG</sequence>
<dbReference type="Proteomes" id="UP000831701">
    <property type="component" value="Chromosome 15"/>
</dbReference>